<sequence>MRSSKVNFYTTLFSRLCSSSWVEDSFVSKVKEFVRSTATDAPKRLIFKGKKSRALKKPILKKSQLTILPPKSVIGESTAESSQEAADDAGSQQLVSKATSKASASQSSASTRSGPLISSPLGPRSEPIAQHISEIVFDPVQDSADTPREDRFYASIIVDPSVANDIYHPDWELTNDFIMDKGLWAATLLTILPHQDLERRLGRRNAALEKMEAELERRNKIVVLRNASLRRQVDGEVEVRAEFARMLDEQQQRFDDQVAALDARLGRMAKEMDEEFAPMLRDANATKDFLVRRGFHYFLNKFEESDILGARFGAWISATIADGMRRGLEARFFHGNRGTDTNSIPVYNPYAAKVYANTLKALSDVPFPFLDQMEACFDQPFSYLEALLVMGVHEDKGNEVRTLSHPASGSTPSAGGVIDQSLVALSVPYAGDAGTAAQDTAPTNLVGTVETETVHVETALDGNAFETLASAPNASGAPSTDLTFNNQSLFD</sequence>
<protein>
    <submittedName>
        <fullName evidence="2">Uncharacterized protein</fullName>
    </submittedName>
</protein>
<accession>A0ABQ4X5N5</accession>
<name>A0ABQ4X5N5_9ASTR</name>
<comment type="caution">
    <text evidence="2">The sequence shown here is derived from an EMBL/GenBank/DDBJ whole genome shotgun (WGS) entry which is preliminary data.</text>
</comment>
<evidence type="ECO:0000256" key="1">
    <source>
        <dbReference type="SAM" id="MobiDB-lite"/>
    </source>
</evidence>
<reference evidence="2" key="1">
    <citation type="journal article" date="2022" name="Int. J. Mol. Sci.">
        <title>Draft Genome of Tanacetum Coccineum: Genomic Comparison of Closely Related Tanacetum-Family Plants.</title>
        <authorList>
            <person name="Yamashiro T."/>
            <person name="Shiraishi A."/>
            <person name="Nakayama K."/>
            <person name="Satake H."/>
        </authorList>
    </citation>
    <scope>NUCLEOTIDE SEQUENCE</scope>
</reference>
<reference evidence="2" key="2">
    <citation type="submission" date="2022-01" db="EMBL/GenBank/DDBJ databases">
        <authorList>
            <person name="Yamashiro T."/>
            <person name="Shiraishi A."/>
            <person name="Satake H."/>
            <person name="Nakayama K."/>
        </authorList>
    </citation>
    <scope>NUCLEOTIDE SEQUENCE</scope>
</reference>
<dbReference type="EMBL" id="BQNB010009205">
    <property type="protein sequence ID" value="GJS60190.1"/>
    <property type="molecule type" value="Genomic_DNA"/>
</dbReference>
<proteinExistence type="predicted"/>
<feature type="compositionally biased region" description="Polar residues" evidence="1">
    <location>
        <begin position="78"/>
        <end position="95"/>
    </location>
</feature>
<organism evidence="2 3">
    <name type="scientific">Tanacetum coccineum</name>
    <dbReference type="NCBI Taxonomy" id="301880"/>
    <lineage>
        <taxon>Eukaryota</taxon>
        <taxon>Viridiplantae</taxon>
        <taxon>Streptophyta</taxon>
        <taxon>Embryophyta</taxon>
        <taxon>Tracheophyta</taxon>
        <taxon>Spermatophyta</taxon>
        <taxon>Magnoliopsida</taxon>
        <taxon>eudicotyledons</taxon>
        <taxon>Gunneridae</taxon>
        <taxon>Pentapetalae</taxon>
        <taxon>asterids</taxon>
        <taxon>campanulids</taxon>
        <taxon>Asterales</taxon>
        <taxon>Asteraceae</taxon>
        <taxon>Asteroideae</taxon>
        <taxon>Anthemideae</taxon>
        <taxon>Anthemidinae</taxon>
        <taxon>Tanacetum</taxon>
    </lineage>
</organism>
<feature type="region of interest" description="Disordered" evidence="1">
    <location>
        <begin position="471"/>
        <end position="491"/>
    </location>
</feature>
<dbReference type="Proteomes" id="UP001151760">
    <property type="component" value="Unassembled WGS sequence"/>
</dbReference>
<evidence type="ECO:0000313" key="2">
    <source>
        <dbReference type="EMBL" id="GJS60190.1"/>
    </source>
</evidence>
<feature type="compositionally biased region" description="Low complexity" evidence="1">
    <location>
        <begin position="96"/>
        <end position="113"/>
    </location>
</feature>
<evidence type="ECO:0000313" key="3">
    <source>
        <dbReference type="Proteomes" id="UP001151760"/>
    </source>
</evidence>
<feature type="region of interest" description="Disordered" evidence="1">
    <location>
        <begin position="76"/>
        <end position="124"/>
    </location>
</feature>
<gene>
    <name evidence="2" type="ORF">Tco_0654974</name>
</gene>
<keyword evidence="3" id="KW-1185">Reference proteome</keyword>